<reference evidence="1" key="1">
    <citation type="submission" date="2021-10" db="EMBL/GenBank/DDBJ databases">
        <title>Melipona bicolor Genome sequencing and assembly.</title>
        <authorList>
            <person name="Araujo N.S."/>
            <person name="Arias M.C."/>
        </authorList>
    </citation>
    <scope>NUCLEOTIDE SEQUENCE</scope>
    <source>
        <strain evidence="1">USP_2M_L1-L4_2017</strain>
        <tissue evidence="1">Whole body</tissue>
    </source>
</reference>
<organism evidence="1 2">
    <name type="scientific">Melipona bicolor</name>
    <dbReference type="NCBI Taxonomy" id="60889"/>
    <lineage>
        <taxon>Eukaryota</taxon>
        <taxon>Metazoa</taxon>
        <taxon>Ecdysozoa</taxon>
        <taxon>Arthropoda</taxon>
        <taxon>Hexapoda</taxon>
        <taxon>Insecta</taxon>
        <taxon>Pterygota</taxon>
        <taxon>Neoptera</taxon>
        <taxon>Endopterygota</taxon>
        <taxon>Hymenoptera</taxon>
        <taxon>Apocrita</taxon>
        <taxon>Aculeata</taxon>
        <taxon>Apoidea</taxon>
        <taxon>Anthophila</taxon>
        <taxon>Apidae</taxon>
        <taxon>Melipona</taxon>
    </lineage>
</organism>
<evidence type="ECO:0000313" key="1">
    <source>
        <dbReference type="EMBL" id="KAK1133636.1"/>
    </source>
</evidence>
<proteinExistence type="predicted"/>
<evidence type="ECO:0000313" key="2">
    <source>
        <dbReference type="Proteomes" id="UP001177670"/>
    </source>
</evidence>
<gene>
    <name evidence="1" type="ORF">K0M31_011431</name>
</gene>
<dbReference type="Proteomes" id="UP001177670">
    <property type="component" value="Unassembled WGS sequence"/>
</dbReference>
<comment type="caution">
    <text evidence="1">The sequence shown here is derived from an EMBL/GenBank/DDBJ whole genome shotgun (WGS) entry which is preliminary data.</text>
</comment>
<keyword evidence="2" id="KW-1185">Reference proteome</keyword>
<dbReference type="EMBL" id="JAHYIQ010000003">
    <property type="protein sequence ID" value="KAK1133636.1"/>
    <property type="molecule type" value="Genomic_DNA"/>
</dbReference>
<accession>A0AA40G9R2</accession>
<dbReference type="AlphaFoldDB" id="A0AA40G9R2"/>
<feature type="non-terminal residue" evidence="1">
    <location>
        <position position="1"/>
    </location>
</feature>
<protein>
    <submittedName>
        <fullName evidence="1">Uncharacterized protein</fullName>
    </submittedName>
</protein>
<name>A0AA40G9R2_9HYME</name>
<sequence length="151" mass="16943">PRRCNDPSIPFNVYNQAARNSSFHPLMLSDRNAGRQASSKRSVGKLRKFLHTDVNCPGALSSRPLRASFARRICGPFSQATVFKCDRWQGNTFSPARRKLIRVQSVHEVDAFIREPEGAHRGPGVRVVCDLPTSELEVDRPFRVRESGPGE</sequence>